<dbReference type="RefSeq" id="WP_183602701.1">
    <property type="nucleotide sequence ID" value="NZ_JACHXK010000013.1"/>
</dbReference>
<feature type="region of interest" description="Disordered" evidence="1">
    <location>
        <begin position="1"/>
        <end position="51"/>
    </location>
</feature>
<organism evidence="2 3">
    <name type="scientific">Paenibacillus phyllosphaerae</name>
    <dbReference type="NCBI Taxonomy" id="274593"/>
    <lineage>
        <taxon>Bacteria</taxon>
        <taxon>Bacillati</taxon>
        <taxon>Bacillota</taxon>
        <taxon>Bacilli</taxon>
        <taxon>Bacillales</taxon>
        <taxon>Paenibacillaceae</taxon>
        <taxon>Paenibacillus</taxon>
    </lineage>
</organism>
<name>A0A7W5B191_9BACL</name>
<feature type="compositionally biased region" description="Polar residues" evidence="1">
    <location>
        <begin position="1"/>
        <end position="12"/>
    </location>
</feature>
<evidence type="ECO:0000313" key="3">
    <source>
        <dbReference type="Proteomes" id="UP000570361"/>
    </source>
</evidence>
<dbReference type="EMBL" id="JACHXK010000013">
    <property type="protein sequence ID" value="MBB3112580.1"/>
    <property type="molecule type" value="Genomic_DNA"/>
</dbReference>
<sequence length="51" mass="5640">MTKEQASQNLRQSAEHQNETAKPQRIGNPVAAAQKEMSSQETVGVFTPEQQ</sequence>
<keyword evidence="3" id="KW-1185">Reference proteome</keyword>
<accession>A0A7W5B191</accession>
<evidence type="ECO:0000313" key="2">
    <source>
        <dbReference type="EMBL" id="MBB3112580.1"/>
    </source>
</evidence>
<comment type="caution">
    <text evidence="2">The sequence shown here is derived from an EMBL/GenBank/DDBJ whole genome shotgun (WGS) entry which is preliminary data.</text>
</comment>
<dbReference type="Proteomes" id="UP000570361">
    <property type="component" value="Unassembled WGS sequence"/>
</dbReference>
<protein>
    <submittedName>
        <fullName evidence="2">Uncharacterized protein</fullName>
    </submittedName>
</protein>
<proteinExistence type="predicted"/>
<gene>
    <name evidence="2" type="ORF">FHS18_004681</name>
</gene>
<dbReference type="AlphaFoldDB" id="A0A7W5B191"/>
<reference evidence="2 3" key="1">
    <citation type="submission" date="2020-08" db="EMBL/GenBank/DDBJ databases">
        <title>Genomic Encyclopedia of Type Strains, Phase III (KMG-III): the genomes of soil and plant-associated and newly described type strains.</title>
        <authorList>
            <person name="Whitman W."/>
        </authorList>
    </citation>
    <scope>NUCLEOTIDE SEQUENCE [LARGE SCALE GENOMIC DNA]</scope>
    <source>
        <strain evidence="2 3">CECT 5862</strain>
    </source>
</reference>
<evidence type="ECO:0000256" key="1">
    <source>
        <dbReference type="SAM" id="MobiDB-lite"/>
    </source>
</evidence>
<feature type="compositionally biased region" description="Polar residues" evidence="1">
    <location>
        <begin position="36"/>
        <end position="51"/>
    </location>
</feature>